<dbReference type="Proteomes" id="UP000198901">
    <property type="component" value="Unassembled WGS sequence"/>
</dbReference>
<dbReference type="InterPro" id="IPR001753">
    <property type="entry name" value="Enoyl-CoA_hydra/iso"/>
</dbReference>
<dbReference type="PANTHER" id="PTHR42964:SF1">
    <property type="entry name" value="POLYKETIDE BIOSYNTHESIS ENOYL-COA HYDRATASE PKSH-RELATED"/>
    <property type="match status" value="1"/>
</dbReference>
<evidence type="ECO:0000313" key="3">
    <source>
        <dbReference type="Proteomes" id="UP000198901"/>
    </source>
</evidence>
<dbReference type="Gene3D" id="3.90.226.10">
    <property type="entry name" value="2-enoyl-CoA Hydratase, Chain A, domain 1"/>
    <property type="match status" value="1"/>
</dbReference>
<dbReference type="SUPFAM" id="SSF52096">
    <property type="entry name" value="ClpP/crotonase"/>
    <property type="match status" value="1"/>
</dbReference>
<name>A0A1G9YJK4_9BACT</name>
<organism evidence="2 3">
    <name type="scientific">Siphonobacter aquaeclarae</name>
    <dbReference type="NCBI Taxonomy" id="563176"/>
    <lineage>
        <taxon>Bacteria</taxon>
        <taxon>Pseudomonadati</taxon>
        <taxon>Bacteroidota</taxon>
        <taxon>Cytophagia</taxon>
        <taxon>Cytophagales</taxon>
        <taxon>Cytophagaceae</taxon>
        <taxon>Siphonobacter</taxon>
    </lineage>
</organism>
<dbReference type="GO" id="GO:0003824">
    <property type="term" value="F:catalytic activity"/>
    <property type="evidence" value="ECO:0007669"/>
    <property type="project" value="UniProtKB-ARBA"/>
</dbReference>
<dbReference type="CDD" id="cd06558">
    <property type="entry name" value="crotonase-like"/>
    <property type="match status" value="1"/>
</dbReference>
<dbReference type="EMBL" id="FNGS01000013">
    <property type="protein sequence ID" value="SDN08663.1"/>
    <property type="molecule type" value="Genomic_DNA"/>
</dbReference>
<dbReference type="RefSeq" id="WP_093209122.1">
    <property type="nucleotide sequence ID" value="NZ_FNGS01000013.1"/>
</dbReference>
<protein>
    <submittedName>
        <fullName evidence="2">Enoyl-CoA hydratase/carnithine racemase</fullName>
    </submittedName>
</protein>
<accession>A0A1G9YJK4</accession>
<reference evidence="2 3" key="1">
    <citation type="submission" date="2016-10" db="EMBL/GenBank/DDBJ databases">
        <authorList>
            <person name="de Groot N.N."/>
        </authorList>
    </citation>
    <scope>NUCLEOTIDE SEQUENCE [LARGE SCALE GENOMIC DNA]</scope>
    <source>
        <strain evidence="2 3">DSM 21668</strain>
    </source>
</reference>
<dbReference type="InterPro" id="IPR029045">
    <property type="entry name" value="ClpP/crotonase-like_dom_sf"/>
</dbReference>
<dbReference type="STRING" id="563176.SAMN04488090_4945"/>
<keyword evidence="3" id="KW-1185">Reference proteome</keyword>
<comment type="similarity">
    <text evidence="1">Belongs to the enoyl-CoA hydratase/isomerase family.</text>
</comment>
<dbReference type="InterPro" id="IPR051683">
    <property type="entry name" value="Enoyl-CoA_Hydratase/Isomerase"/>
</dbReference>
<dbReference type="Pfam" id="PF00378">
    <property type="entry name" value="ECH_1"/>
    <property type="match status" value="1"/>
</dbReference>
<gene>
    <name evidence="2" type="ORF">SAMN04488090_4945</name>
</gene>
<evidence type="ECO:0000313" key="2">
    <source>
        <dbReference type="EMBL" id="SDN08663.1"/>
    </source>
</evidence>
<proteinExistence type="inferred from homology"/>
<evidence type="ECO:0000256" key="1">
    <source>
        <dbReference type="ARBA" id="ARBA00005254"/>
    </source>
</evidence>
<dbReference type="OrthoDB" id="9775794at2"/>
<dbReference type="AlphaFoldDB" id="A0A1G9YJK4"/>
<sequence length="265" mass="29513">MRYFDLPLETYSFRHLLVFQEGHVLTIVLHRPEKKNALNNLMVKELALAFQYARTAESVWVVMLKAEGDIFCAGMDLRAPEEGSEALPEPAHPIRLFELVYGLRKPCIGVAQAPVLAGGILLLAGCTQVIVSEKATFSLPEVRRGLFPFQVLDALVRIGCPERKVLDWCMRATVLSAGEAARLGLVTEVTTQPGERAGELLTEYMALSPAAIRLGLAAYQESRKLGVKERQAYLFDQFQLIQKTEDAQEGIAAFAEKRSPVWKNR</sequence>
<dbReference type="PANTHER" id="PTHR42964">
    <property type="entry name" value="ENOYL-COA HYDRATASE"/>
    <property type="match status" value="1"/>
</dbReference>